<accession>A0A8A1MAP6</accession>
<dbReference type="Proteomes" id="UP000663671">
    <property type="component" value="Chromosome 5"/>
</dbReference>
<proteinExistence type="predicted"/>
<dbReference type="AlphaFoldDB" id="A0A8A1MAP6"/>
<evidence type="ECO:0000313" key="4">
    <source>
        <dbReference type="Proteomes" id="UP000663671"/>
    </source>
</evidence>
<sequence length="479" mass="54387">MPLDLLKLENQYIITLQNLRFQVSGNSSTPVPNLLFFLQTRTAAGMTQDITQLQKLNSVLFISVGRRSVLVLFSMKLAGQLFNKSIKTSKSLWHAFWKFFHSLPVSLTDNVPNRDHNYEGLVTLDDRCFPWYDELKYNNSMSPKQQRLHPKANPYEVVDIDDFLKDIQRSPPGSKSIYTATSSSRTENCFRPICQQRMFWDFVWCHEHSCLSPGARHFGEQGFGLILIGDFYLRSGIRLEGTLLPYKQFPSSAQTTEQAESLETGSRIEEHFRREADFNWKRVSGKFPGKPRPTSLNKYPMFHYGCQEFKKGRVLIPHDLAQTVVYLVRDGDARYISGLKFISAGEQKTCLGYCTDELVVVDTPALRGFTGFELVSLAAGEERTVHNSSIDCNKSLHNHALWYMGKTLLLMSISLYVGFVLVVSVVTGFDPYGESQYRAVGYRGFDFIMPKAQAQLLLAVDVQNLSKSLGFLSMGHLGK</sequence>
<name>A0A8A1MAP6_AJECA</name>
<evidence type="ECO:0000256" key="1">
    <source>
        <dbReference type="SAM" id="Phobius"/>
    </source>
</evidence>
<gene>
    <name evidence="3" type="ORF">I7I51_03420</name>
</gene>
<dbReference type="OrthoDB" id="5273847at2759"/>
<protein>
    <submittedName>
        <fullName evidence="3">Putative F-box domain-containing protein</fullName>
    </submittedName>
</protein>
<evidence type="ECO:0000313" key="3">
    <source>
        <dbReference type="EMBL" id="QSS61247.1"/>
    </source>
</evidence>
<dbReference type="EMBL" id="CP069111">
    <property type="protein sequence ID" value="QSS61247.1"/>
    <property type="molecule type" value="Genomic_DNA"/>
</dbReference>
<keyword evidence="1" id="KW-0472">Membrane</keyword>
<feature type="transmembrane region" description="Helical" evidence="1">
    <location>
        <begin position="408"/>
        <end position="429"/>
    </location>
</feature>
<dbReference type="VEuPathDB" id="FungiDB:I7I51_03420"/>
<feature type="domain" description="DUF7600" evidence="2">
    <location>
        <begin position="270"/>
        <end position="375"/>
    </location>
</feature>
<reference evidence="3" key="1">
    <citation type="submission" date="2021-01" db="EMBL/GenBank/DDBJ databases">
        <title>Chromosome-level genome assembly of a human fungal pathogen reveals clustering of transcriptionally co-regulated genes.</title>
        <authorList>
            <person name="Voorhies M."/>
            <person name="Cohen S."/>
            <person name="Shea T.P."/>
            <person name="Petrus S."/>
            <person name="Munoz J.F."/>
            <person name="Poplawski S."/>
            <person name="Goldman W.E."/>
            <person name="Michael T."/>
            <person name="Cuomo C.A."/>
            <person name="Sil A."/>
            <person name="Beyhan S."/>
        </authorList>
    </citation>
    <scope>NUCLEOTIDE SEQUENCE</scope>
    <source>
        <strain evidence="3">WU24</strain>
    </source>
</reference>
<keyword evidence="1" id="KW-0812">Transmembrane</keyword>
<dbReference type="Pfam" id="PF24539">
    <property type="entry name" value="DUF7600"/>
    <property type="match status" value="1"/>
</dbReference>
<keyword evidence="1" id="KW-1133">Transmembrane helix</keyword>
<dbReference type="InterPro" id="IPR056021">
    <property type="entry name" value="DUF7600"/>
</dbReference>
<organism evidence="3 4">
    <name type="scientific">Ajellomyces capsulatus</name>
    <name type="common">Darling's disease fungus</name>
    <name type="synonym">Histoplasma capsulatum</name>
    <dbReference type="NCBI Taxonomy" id="5037"/>
    <lineage>
        <taxon>Eukaryota</taxon>
        <taxon>Fungi</taxon>
        <taxon>Dikarya</taxon>
        <taxon>Ascomycota</taxon>
        <taxon>Pezizomycotina</taxon>
        <taxon>Eurotiomycetes</taxon>
        <taxon>Eurotiomycetidae</taxon>
        <taxon>Onygenales</taxon>
        <taxon>Ajellomycetaceae</taxon>
        <taxon>Histoplasma</taxon>
    </lineage>
</organism>
<evidence type="ECO:0000259" key="2">
    <source>
        <dbReference type="Pfam" id="PF24539"/>
    </source>
</evidence>